<comment type="caution">
    <text evidence="8">The sequence shown here is derived from an EMBL/GenBank/DDBJ whole genome shotgun (WGS) entry which is preliminary data.</text>
</comment>
<feature type="compositionally biased region" description="Polar residues" evidence="5">
    <location>
        <begin position="485"/>
        <end position="497"/>
    </location>
</feature>
<dbReference type="Gene3D" id="3.10.105.10">
    <property type="entry name" value="Dipeptide-binding Protein, Domain 3"/>
    <property type="match status" value="1"/>
</dbReference>
<sequence>MQPDAKLVKNLLLSFCSLLMLLLVGCGGGSAAPNTTSKADANKQILILPLGGSRDLKTIDPALSTDAGSIGAINLVFTGLVQLDDKLQVRDQMAASHAVSPDGLRWTFKLRPNLTFSDGKPLTSADVAYSIDRALQPAVKSGVAPIYLALIKDADKLTAGKIKTIIGDGILTPDPDTVVIITTKKAPYFLDALTYSCSYVIEKSIIEQYGNTGFADHLSQGIGGDGPFVVSKYEHGKEIEFVPNPRYYGPKPQLKKIVIPFYSESDTVYRAYLAGQVDQAIYIPSAQIAAAKALPQGQFHAPPQLWMSYYGMNYLIKPFDNIKIRQAFALAINKETLAHDIYKDGAIATNHIVPQGMPGYNADLTGPAGVKSTAGDQALAKQLFQEGMKESGYTPATFPPITFTVSTNGRADTRNEFQVDQQAWQSVLGVTVKINDIDYNKFLSDIPANVNNPNGVQMYAWGWIADYPDPQDWLTLQFDKGVPNNTTNYGQNKSADASQQQSTQTLMEQADETQDQAQRLNMYHQAEQQLVNDVAWIPTVQVTNVLVRKSCVVGMVDNAQSLIPPDDWTNVYISTNTICANPSQYA</sequence>
<organism evidence="8 9">
    <name type="scientific">Reticulibacter mediterranei</name>
    <dbReference type="NCBI Taxonomy" id="2778369"/>
    <lineage>
        <taxon>Bacteria</taxon>
        <taxon>Bacillati</taxon>
        <taxon>Chloroflexota</taxon>
        <taxon>Ktedonobacteria</taxon>
        <taxon>Ktedonobacterales</taxon>
        <taxon>Reticulibacteraceae</taxon>
        <taxon>Reticulibacter</taxon>
    </lineage>
</organism>
<keyword evidence="4 6" id="KW-0732">Signal</keyword>
<dbReference type="EMBL" id="BNJK01000002">
    <property type="protein sequence ID" value="GHO99484.1"/>
    <property type="molecule type" value="Genomic_DNA"/>
</dbReference>
<dbReference type="GO" id="GO:0043190">
    <property type="term" value="C:ATP-binding cassette (ABC) transporter complex"/>
    <property type="evidence" value="ECO:0007669"/>
    <property type="project" value="InterPro"/>
</dbReference>
<evidence type="ECO:0000259" key="7">
    <source>
        <dbReference type="Pfam" id="PF00496"/>
    </source>
</evidence>
<evidence type="ECO:0000256" key="1">
    <source>
        <dbReference type="ARBA" id="ARBA00004196"/>
    </source>
</evidence>
<dbReference type="PROSITE" id="PS51257">
    <property type="entry name" value="PROKAR_LIPOPROTEIN"/>
    <property type="match status" value="1"/>
</dbReference>
<dbReference type="Gene3D" id="3.40.190.10">
    <property type="entry name" value="Periplasmic binding protein-like II"/>
    <property type="match status" value="1"/>
</dbReference>
<evidence type="ECO:0000313" key="8">
    <source>
        <dbReference type="EMBL" id="GHO99484.1"/>
    </source>
</evidence>
<evidence type="ECO:0000256" key="4">
    <source>
        <dbReference type="ARBA" id="ARBA00022729"/>
    </source>
</evidence>
<dbReference type="PANTHER" id="PTHR30290">
    <property type="entry name" value="PERIPLASMIC BINDING COMPONENT OF ABC TRANSPORTER"/>
    <property type="match status" value="1"/>
</dbReference>
<feature type="region of interest" description="Disordered" evidence="5">
    <location>
        <begin position="485"/>
        <end position="514"/>
    </location>
</feature>
<dbReference type="AlphaFoldDB" id="A0A8J3IX40"/>
<dbReference type="Proteomes" id="UP000597444">
    <property type="component" value="Unassembled WGS sequence"/>
</dbReference>
<dbReference type="InterPro" id="IPR000914">
    <property type="entry name" value="SBP_5_dom"/>
</dbReference>
<dbReference type="InterPro" id="IPR039424">
    <property type="entry name" value="SBP_5"/>
</dbReference>
<dbReference type="GO" id="GO:0015833">
    <property type="term" value="P:peptide transport"/>
    <property type="evidence" value="ECO:0007669"/>
    <property type="project" value="TreeGrafter"/>
</dbReference>
<dbReference type="Pfam" id="PF00496">
    <property type="entry name" value="SBP_bac_5"/>
    <property type="match status" value="1"/>
</dbReference>
<feature type="chain" id="PRO_5035176884" evidence="6">
    <location>
        <begin position="32"/>
        <end position="586"/>
    </location>
</feature>
<evidence type="ECO:0000256" key="2">
    <source>
        <dbReference type="ARBA" id="ARBA00005695"/>
    </source>
</evidence>
<keyword evidence="3" id="KW-0813">Transport</keyword>
<dbReference type="GO" id="GO:0042597">
    <property type="term" value="C:periplasmic space"/>
    <property type="evidence" value="ECO:0007669"/>
    <property type="project" value="UniProtKB-ARBA"/>
</dbReference>
<evidence type="ECO:0000256" key="6">
    <source>
        <dbReference type="SAM" id="SignalP"/>
    </source>
</evidence>
<feature type="signal peptide" evidence="6">
    <location>
        <begin position="1"/>
        <end position="31"/>
    </location>
</feature>
<proteinExistence type="inferred from homology"/>
<gene>
    <name evidence="8" type="ORF">KSF_095320</name>
</gene>
<comment type="similarity">
    <text evidence="2">Belongs to the bacterial solute-binding protein 5 family.</text>
</comment>
<dbReference type="SUPFAM" id="SSF53850">
    <property type="entry name" value="Periplasmic binding protein-like II"/>
    <property type="match status" value="1"/>
</dbReference>
<accession>A0A8J3IX40</accession>
<comment type="subcellular location">
    <subcellularLocation>
        <location evidence="1">Cell envelope</location>
    </subcellularLocation>
</comment>
<dbReference type="Gene3D" id="3.90.76.10">
    <property type="entry name" value="Dipeptide-binding Protein, Domain 1"/>
    <property type="match status" value="1"/>
</dbReference>
<dbReference type="RefSeq" id="WP_220210126.1">
    <property type="nucleotide sequence ID" value="NZ_BNJK01000002.1"/>
</dbReference>
<feature type="domain" description="Solute-binding protein family 5" evidence="7">
    <location>
        <begin position="89"/>
        <end position="481"/>
    </location>
</feature>
<dbReference type="InterPro" id="IPR030678">
    <property type="entry name" value="Peptide/Ni-bd"/>
</dbReference>
<evidence type="ECO:0000256" key="3">
    <source>
        <dbReference type="ARBA" id="ARBA00022448"/>
    </source>
</evidence>
<dbReference type="PIRSF" id="PIRSF002741">
    <property type="entry name" value="MppA"/>
    <property type="match status" value="1"/>
</dbReference>
<dbReference type="CDD" id="cd08504">
    <property type="entry name" value="PBP2_OppA"/>
    <property type="match status" value="1"/>
</dbReference>
<evidence type="ECO:0000256" key="5">
    <source>
        <dbReference type="SAM" id="MobiDB-lite"/>
    </source>
</evidence>
<keyword evidence="9" id="KW-1185">Reference proteome</keyword>
<name>A0A8J3IX40_9CHLR</name>
<protein>
    <submittedName>
        <fullName evidence="8">ABC transporter substrate-binding protein</fullName>
    </submittedName>
</protein>
<dbReference type="PANTHER" id="PTHR30290:SF10">
    <property type="entry name" value="PERIPLASMIC OLIGOPEPTIDE-BINDING PROTEIN-RELATED"/>
    <property type="match status" value="1"/>
</dbReference>
<dbReference type="GO" id="GO:1904680">
    <property type="term" value="F:peptide transmembrane transporter activity"/>
    <property type="evidence" value="ECO:0007669"/>
    <property type="project" value="TreeGrafter"/>
</dbReference>
<dbReference type="GO" id="GO:0030313">
    <property type="term" value="C:cell envelope"/>
    <property type="evidence" value="ECO:0007669"/>
    <property type="project" value="UniProtKB-SubCell"/>
</dbReference>
<evidence type="ECO:0000313" key="9">
    <source>
        <dbReference type="Proteomes" id="UP000597444"/>
    </source>
</evidence>
<reference evidence="8" key="1">
    <citation type="submission" date="2020-10" db="EMBL/GenBank/DDBJ databases">
        <title>Taxonomic study of unclassified bacteria belonging to the class Ktedonobacteria.</title>
        <authorList>
            <person name="Yabe S."/>
            <person name="Wang C.M."/>
            <person name="Zheng Y."/>
            <person name="Sakai Y."/>
            <person name="Cavaletti L."/>
            <person name="Monciardini P."/>
            <person name="Donadio S."/>
        </authorList>
    </citation>
    <scope>NUCLEOTIDE SEQUENCE</scope>
    <source>
        <strain evidence="8">ID150040</strain>
    </source>
</reference>